<reference evidence="1 2" key="2">
    <citation type="submission" date="2014-09" db="EMBL/GenBank/DDBJ databases">
        <authorList>
            <consortium name="NBRP consortium"/>
            <person name="Sawabe T."/>
            <person name="Meirelles P."/>
            <person name="Nakanishi M."/>
            <person name="Sayaka M."/>
            <person name="Hattori M."/>
            <person name="Ohkuma M."/>
        </authorList>
    </citation>
    <scope>NUCLEOTIDE SEQUENCE [LARGE SCALE GENOMIC DNA]</scope>
    <source>
        <strain evidence="2">JCM19235</strain>
    </source>
</reference>
<sequence length="212" mass="24237">MDIYKKLKTEVLHANFMWITFRDVFAVDEPTTELLANSGINFFSTTQNLFLKDILSSLFKLTDTSPKKESQDLEQLVFLARQSGHHELGERLDQRYQHIASVCSETLMSFAEGRIAHIDMKHAINQEHSDLLESVYLPIETLLGLINDYMNAYESALHIPHTSYDAIFCNPKYCGDMLIRSLKIARAAEHTLEEDRLDAMGVSEHEAMAIKL</sequence>
<name>A0A090SAJ2_9VIBR</name>
<dbReference type="Proteomes" id="UP000029228">
    <property type="component" value="Unassembled WGS sequence"/>
</dbReference>
<organism evidence="1 2">
    <name type="scientific">Vibrio maritimus</name>
    <dbReference type="NCBI Taxonomy" id="990268"/>
    <lineage>
        <taxon>Bacteria</taxon>
        <taxon>Pseudomonadati</taxon>
        <taxon>Pseudomonadota</taxon>
        <taxon>Gammaproteobacteria</taxon>
        <taxon>Vibrionales</taxon>
        <taxon>Vibrionaceae</taxon>
        <taxon>Vibrio</taxon>
    </lineage>
</organism>
<gene>
    <name evidence="1" type="ORF">JCM19235_5121</name>
</gene>
<dbReference type="AlphaFoldDB" id="A0A090SAJ2"/>
<reference evidence="1 2" key="1">
    <citation type="submission" date="2014-09" db="EMBL/GenBank/DDBJ databases">
        <title>Vibrio maritimus JCM 19235. (C45) whole genome shotgun sequence.</title>
        <authorList>
            <person name="Sawabe T."/>
            <person name="Meirelles P."/>
            <person name="Nakanishi M."/>
            <person name="Sayaka M."/>
            <person name="Hattori M."/>
            <person name="Ohkuma M."/>
        </authorList>
    </citation>
    <scope>NUCLEOTIDE SEQUENCE [LARGE SCALE GENOMIC DNA]</scope>
    <source>
        <strain evidence="2">JCM19235</strain>
    </source>
</reference>
<comment type="caution">
    <text evidence="1">The sequence shown here is derived from an EMBL/GenBank/DDBJ whole genome shotgun (WGS) entry which is preliminary data.</text>
</comment>
<evidence type="ECO:0000313" key="1">
    <source>
        <dbReference type="EMBL" id="GAL16572.1"/>
    </source>
</evidence>
<evidence type="ECO:0000313" key="2">
    <source>
        <dbReference type="Proteomes" id="UP000029228"/>
    </source>
</evidence>
<keyword evidence="2" id="KW-1185">Reference proteome</keyword>
<accession>A0A090SAJ2</accession>
<proteinExistence type="predicted"/>
<dbReference type="EMBL" id="BBMR01000001">
    <property type="protein sequence ID" value="GAL16572.1"/>
    <property type="molecule type" value="Genomic_DNA"/>
</dbReference>
<dbReference type="OrthoDB" id="7064200at2"/>
<dbReference type="STRING" id="990268.JCM19235_5121"/>
<protein>
    <submittedName>
        <fullName evidence="1">Uncharacterized protein</fullName>
    </submittedName>
</protein>